<reference evidence="1" key="1">
    <citation type="submission" date="2020-05" db="EMBL/GenBank/DDBJ databases">
        <authorList>
            <person name="Chiriac C."/>
            <person name="Salcher M."/>
            <person name="Ghai R."/>
            <person name="Kavagutti S V."/>
        </authorList>
    </citation>
    <scope>NUCLEOTIDE SEQUENCE</scope>
</reference>
<sequence>MKQREKCSGRGFDSRQVHQKGIHERQVHYLYSM</sequence>
<protein>
    <submittedName>
        <fullName evidence="1">Uncharacterized protein</fullName>
    </submittedName>
</protein>
<gene>
    <name evidence="1" type="ORF">UFOVP1636_69</name>
</gene>
<name>A0A6J5T2J9_9CAUD</name>
<accession>A0A6J5T2J9</accession>
<organism evidence="1">
    <name type="scientific">uncultured Caudovirales phage</name>
    <dbReference type="NCBI Taxonomy" id="2100421"/>
    <lineage>
        <taxon>Viruses</taxon>
        <taxon>Duplodnaviria</taxon>
        <taxon>Heunggongvirae</taxon>
        <taxon>Uroviricota</taxon>
        <taxon>Caudoviricetes</taxon>
        <taxon>Peduoviridae</taxon>
        <taxon>Maltschvirus</taxon>
        <taxon>Maltschvirus maltsch</taxon>
    </lineage>
</organism>
<dbReference type="EMBL" id="LR797503">
    <property type="protein sequence ID" value="CAB4220897.1"/>
    <property type="molecule type" value="Genomic_DNA"/>
</dbReference>
<proteinExistence type="predicted"/>
<evidence type="ECO:0000313" key="1">
    <source>
        <dbReference type="EMBL" id="CAB4220897.1"/>
    </source>
</evidence>